<evidence type="ECO:0000256" key="2">
    <source>
        <dbReference type="ARBA" id="ARBA00006339"/>
    </source>
</evidence>
<dbReference type="EC" id="2.8.2.-" evidence="9"/>
<organism evidence="10 11">
    <name type="scientific">Paralvinella palmiformis</name>
    <dbReference type="NCBI Taxonomy" id="53620"/>
    <lineage>
        <taxon>Eukaryota</taxon>
        <taxon>Metazoa</taxon>
        <taxon>Spiralia</taxon>
        <taxon>Lophotrochozoa</taxon>
        <taxon>Annelida</taxon>
        <taxon>Polychaeta</taxon>
        <taxon>Sedentaria</taxon>
        <taxon>Canalipalpata</taxon>
        <taxon>Terebellida</taxon>
        <taxon>Terebelliformia</taxon>
        <taxon>Alvinellidae</taxon>
        <taxon>Paralvinella</taxon>
    </lineage>
</organism>
<evidence type="ECO:0000256" key="1">
    <source>
        <dbReference type="ARBA" id="ARBA00004323"/>
    </source>
</evidence>
<sequence>MFYKRFVIVLFMLTVYSLVSYLAKYEIKLVERVRDSGAILVEYEYFDESEELNRKRKDHVYDYETLDDVEQTQYNYRYRYMANKDRAGASLDLLVKSRQPKYRNVTRICTMRERLDHVRRYCDRDKTLDDTLEYKNLLVDVRHRLLYCPVSRVASTSWKTLLAKSGGGLASNVSWPPVHSRSFLNSLGLKYIDQYSKPDAARMVREYYKVIVVRHPYDRLVSAWRDRLVVRNSPSRWSLGAAILAQYRDAEHYEIDPSWNDTARFDEFARYLAENDPDDDAWNAYADTCDVCMYSWNAILRVETSNNDTGHVLRRLGGGGGSRRLQFLHSHQGDAVRVNQLQRHLPEMSRLSRGVVDYLRQKYEADFQIFGYQWNPEENRTRCAVTSQHGDECC</sequence>
<name>A0AAD9JFU4_9ANNE</name>
<evidence type="ECO:0000256" key="8">
    <source>
        <dbReference type="ARBA" id="ARBA00023180"/>
    </source>
</evidence>
<dbReference type="GO" id="GO:0016051">
    <property type="term" value="P:carbohydrate biosynthetic process"/>
    <property type="evidence" value="ECO:0007669"/>
    <property type="project" value="InterPro"/>
</dbReference>
<evidence type="ECO:0000256" key="3">
    <source>
        <dbReference type="ARBA" id="ARBA00022679"/>
    </source>
</evidence>
<keyword evidence="8 9" id="KW-0325">Glycoprotein</keyword>
<evidence type="ECO:0000256" key="4">
    <source>
        <dbReference type="ARBA" id="ARBA00022692"/>
    </source>
</evidence>
<evidence type="ECO:0000256" key="9">
    <source>
        <dbReference type="RuleBase" id="RU364020"/>
    </source>
</evidence>
<dbReference type="Pfam" id="PF03567">
    <property type="entry name" value="Sulfotransfer_2"/>
    <property type="match status" value="1"/>
</dbReference>
<keyword evidence="7 9" id="KW-0472">Membrane</keyword>
<evidence type="ECO:0000313" key="10">
    <source>
        <dbReference type="EMBL" id="KAK2152388.1"/>
    </source>
</evidence>
<keyword evidence="11" id="KW-1185">Reference proteome</keyword>
<dbReference type="EMBL" id="JAODUP010000330">
    <property type="protein sequence ID" value="KAK2152388.1"/>
    <property type="molecule type" value="Genomic_DNA"/>
</dbReference>
<feature type="transmembrane region" description="Helical" evidence="9">
    <location>
        <begin position="6"/>
        <end position="23"/>
    </location>
</feature>
<keyword evidence="5 9" id="KW-1133">Transmembrane helix</keyword>
<protein>
    <recommendedName>
        <fullName evidence="9">Carbohydrate sulfotransferase</fullName>
        <ecNumber evidence="9">2.8.2.-</ecNumber>
    </recommendedName>
</protein>
<evidence type="ECO:0000256" key="7">
    <source>
        <dbReference type="ARBA" id="ARBA00023136"/>
    </source>
</evidence>
<proteinExistence type="inferred from homology"/>
<dbReference type="AlphaFoldDB" id="A0AAD9JFU4"/>
<evidence type="ECO:0000256" key="5">
    <source>
        <dbReference type="ARBA" id="ARBA00022989"/>
    </source>
</evidence>
<reference evidence="10" key="1">
    <citation type="journal article" date="2023" name="Mol. Biol. Evol.">
        <title>Third-Generation Sequencing Reveals the Adaptive Role of the Epigenome in Three Deep-Sea Polychaetes.</title>
        <authorList>
            <person name="Perez M."/>
            <person name="Aroh O."/>
            <person name="Sun Y."/>
            <person name="Lan Y."/>
            <person name="Juniper S.K."/>
            <person name="Young C.R."/>
            <person name="Angers B."/>
            <person name="Qian P.Y."/>
        </authorList>
    </citation>
    <scope>NUCLEOTIDE SEQUENCE</scope>
    <source>
        <strain evidence="10">P08H-3</strain>
    </source>
</reference>
<comment type="subcellular location">
    <subcellularLocation>
        <location evidence="1 9">Golgi apparatus membrane</location>
        <topology evidence="1 9">Single-pass type II membrane protein</topology>
    </subcellularLocation>
</comment>
<keyword evidence="9" id="KW-0119">Carbohydrate metabolism</keyword>
<keyword evidence="6 9" id="KW-0333">Golgi apparatus</keyword>
<keyword evidence="4 9" id="KW-0812">Transmembrane</keyword>
<comment type="caution">
    <text evidence="10">The sequence shown here is derived from an EMBL/GenBank/DDBJ whole genome shotgun (WGS) entry which is preliminary data.</text>
</comment>
<evidence type="ECO:0000256" key="6">
    <source>
        <dbReference type="ARBA" id="ARBA00023034"/>
    </source>
</evidence>
<dbReference type="GO" id="GO:0008146">
    <property type="term" value="F:sulfotransferase activity"/>
    <property type="evidence" value="ECO:0007669"/>
    <property type="project" value="InterPro"/>
</dbReference>
<dbReference type="PANTHER" id="PTHR12137">
    <property type="entry name" value="CARBOHYDRATE SULFOTRANSFERASE"/>
    <property type="match status" value="1"/>
</dbReference>
<dbReference type="InterPro" id="IPR005331">
    <property type="entry name" value="Sulfotransferase"/>
</dbReference>
<dbReference type="GO" id="GO:0000139">
    <property type="term" value="C:Golgi membrane"/>
    <property type="evidence" value="ECO:0007669"/>
    <property type="project" value="UniProtKB-SubCell"/>
</dbReference>
<comment type="similarity">
    <text evidence="2 9">Belongs to the sulfotransferase 2 family.</text>
</comment>
<keyword evidence="9" id="KW-0735">Signal-anchor</keyword>
<dbReference type="InterPro" id="IPR018011">
    <property type="entry name" value="Carb_sulfotrans_8-10"/>
</dbReference>
<keyword evidence="3 9" id="KW-0808">Transferase</keyword>
<gene>
    <name evidence="10" type="ORF">LSH36_330g07014</name>
</gene>
<evidence type="ECO:0000313" key="11">
    <source>
        <dbReference type="Proteomes" id="UP001208570"/>
    </source>
</evidence>
<dbReference type="PANTHER" id="PTHR12137:SF54">
    <property type="entry name" value="CARBOHYDRATE SULFOTRANSFERASE"/>
    <property type="match status" value="1"/>
</dbReference>
<accession>A0AAD9JFU4</accession>
<dbReference type="Proteomes" id="UP001208570">
    <property type="component" value="Unassembled WGS sequence"/>
</dbReference>